<accession>K0IV20</accession>
<organism evidence="1 2">
    <name type="scientific">Enterococcus phage BC611</name>
    <dbReference type="NCBI Taxonomy" id="1173135"/>
    <lineage>
        <taxon>Viruses</taxon>
        <taxon>Duplodnaviria</taxon>
        <taxon>Heunggongvirae</taxon>
        <taxon>Uroviricota</taxon>
        <taxon>Caudoviricetes</taxon>
        <taxon>Saphexavirus</taxon>
        <taxon>Saphexavirus BC611</taxon>
    </lineage>
</organism>
<evidence type="ECO:0000313" key="1">
    <source>
        <dbReference type="EMBL" id="BAM44936.1"/>
    </source>
</evidence>
<dbReference type="GeneID" id="14517121"/>
<dbReference type="KEGG" id="vg:14517121"/>
<keyword evidence="2" id="KW-1185">Reference proteome</keyword>
<evidence type="ECO:0000313" key="2">
    <source>
        <dbReference type="Proteomes" id="UP000006172"/>
    </source>
</evidence>
<dbReference type="OrthoDB" id="23553at10239"/>
<protein>
    <submittedName>
        <fullName evidence="1">Uncharacterized protein</fullName>
    </submittedName>
</protein>
<sequence length="68" mass="8095">MKLRDFLYAAEFDRMIVLKSNSGTSIKRFAMNDHIEYTREWEGIEPHLDRQVTLISTTVSNDLYIEVW</sequence>
<dbReference type="RefSeq" id="YP_006742201.1">
    <property type="nucleotide sequence ID" value="NC_018086.1"/>
</dbReference>
<reference evidence="1 2" key="1">
    <citation type="journal article" date="2012" name="J. Virol.">
        <title>Complete Genome Sequence of Bacteriophage BC-611 Specifically Infecting Enterococcus faecalis Strain NP-10011.</title>
        <authorList>
            <person name="Horiuchi T."/>
            <person name="Sakka M."/>
            <person name="Hayashi A."/>
            <person name="Shimada T."/>
            <person name="Kimura T."/>
            <person name="Sakka K."/>
        </authorList>
    </citation>
    <scope>NUCLEOTIDE SEQUENCE [LARGE SCALE GENOMIC DNA]</scope>
</reference>
<proteinExistence type="predicted"/>
<name>K0IV20_9CAUD</name>
<dbReference type="Proteomes" id="UP000006172">
    <property type="component" value="Segment"/>
</dbReference>
<dbReference type="EMBL" id="AB712291">
    <property type="protein sequence ID" value="BAM44936.1"/>
    <property type="molecule type" value="Genomic_DNA"/>
</dbReference>